<keyword evidence="4 7" id="KW-0238">DNA-binding</keyword>
<dbReference type="PANTHER" id="PTHR48111">
    <property type="entry name" value="REGULATOR OF RPOS"/>
    <property type="match status" value="1"/>
</dbReference>
<name>A0A1H8GR50_9BACT</name>
<organism evidence="10 11">
    <name type="scientific">Chitinophaga rupis</name>
    <dbReference type="NCBI Taxonomy" id="573321"/>
    <lineage>
        <taxon>Bacteria</taxon>
        <taxon>Pseudomonadati</taxon>
        <taxon>Bacteroidota</taxon>
        <taxon>Chitinophagia</taxon>
        <taxon>Chitinophagales</taxon>
        <taxon>Chitinophagaceae</taxon>
        <taxon>Chitinophaga</taxon>
    </lineage>
</organism>
<evidence type="ECO:0000256" key="4">
    <source>
        <dbReference type="ARBA" id="ARBA00023125"/>
    </source>
</evidence>
<evidence type="ECO:0000259" key="9">
    <source>
        <dbReference type="PROSITE" id="PS51755"/>
    </source>
</evidence>
<dbReference type="GO" id="GO:0000976">
    <property type="term" value="F:transcription cis-regulatory region binding"/>
    <property type="evidence" value="ECO:0007669"/>
    <property type="project" value="TreeGrafter"/>
</dbReference>
<dbReference type="GO" id="GO:0000156">
    <property type="term" value="F:phosphorelay response regulator activity"/>
    <property type="evidence" value="ECO:0007669"/>
    <property type="project" value="TreeGrafter"/>
</dbReference>
<evidence type="ECO:0000313" key="11">
    <source>
        <dbReference type="Proteomes" id="UP000198984"/>
    </source>
</evidence>
<feature type="domain" description="Response regulatory" evidence="8">
    <location>
        <begin position="2"/>
        <end position="116"/>
    </location>
</feature>
<keyword evidence="11" id="KW-1185">Reference proteome</keyword>
<dbReference type="Gene3D" id="6.10.250.690">
    <property type="match status" value="1"/>
</dbReference>
<feature type="DNA-binding region" description="OmpR/PhoB-type" evidence="7">
    <location>
        <begin position="124"/>
        <end position="224"/>
    </location>
</feature>
<dbReference type="InterPro" id="IPR001867">
    <property type="entry name" value="OmpR/PhoB-type_DNA-bd"/>
</dbReference>
<dbReference type="Pfam" id="PF00072">
    <property type="entry name" value="Response_reg"/>
    <property type="match status" value="1"/>
</dbReference>
<evidence type="ECO:0000256" key="3">
    <source>
        <dbReference type="ARBA" id="ARBA00023015"/>
    </source>
</evidence>
<evidence type="ECO:0000256" key="2">
    <source>
        <dbReference type="ARBA" id="ARBA00023012"/>
    </source>
</evidence>
<dbReference type="Gene3D" id="1.10.10.10">
    <property type="entry name" value="Winged helix-like DNA-binding domain superfamily/Winged helix DNA-binding domain"/>
    <property type="match status" value="1"/>
</dbReference>
<evidence type="ECO:0000256" key="6">
    <source>
        <dbReference type="PROSITE-ProRule" id="PRU00169"/>
    </source>
</evidence>
<protein>
    <submittedName>
        <fullName evidence="10">DNA-binding response regulator, OmpR family, contains REC and winged-helix (WHTH) domain</fullName>
    </submittedName>
</protein>
<accession>A0A1H8GR50</accession>
<feature type="domain" description="OmpR/PhoB-type" evidence="9">
    <location>
        <begin position="124"/>
        <end position="224"/>
    </location>
</feature>
<evidence type="ECO:0000256" key="5">
    <source>
        <dbReference type="ARBA" id="ARBA00023163"/>
    </source>
</evidence>
<sequence>MKVLVIEDEPALQTAIRQYLEQQGYICETAPDFPQAMAKVNDYDYDCIVADIGLPQGNGLDIIKELKALESEAGIIIISAKDSLEDKLSGLDLGADDYLTKPFHLSELNARINAILRRKHFDGNTNIHFNEIRIAPGSKAVFVKDTPLTLTSKEYQLLLYFIANQRRVVTKTALAGHLWGDAYDQAGSYDFIYSHIKNLRRKLLEAGGEDYIKTIYGTGYRWSDQ</sequence>
<gene>
    <name evidence="10" type="ORF">SAMN04488505_110221</name>
</gene>
<dbReference type="InterPro" id="IPR039420">
    <property type="entry name" value="WalR-like"/>
</dbReference>
<dbReference type="InterPro" id="IPR001789">
    <property type="entry name" value="Sig_transdc_resp-reg_receiver"/>
</dbReference>
<dbReference type="GO" id="GO:0006355">
    <property type="term" value="P:regulation of DNA-templated transcription"/>
    <property type="evidence" value="ECO:0007669"/>
    <property type="project" value="InterPro"/>
</dbReference>
<dbReference type="GO" id="GO:0032993">
    <property type="term" value="C:protein-DNA complex"/>
    <property type="evidence" value="ECO:0007669"/>
    <property type="project" value="TreeGrafter"/>
</dbReference>
<dbReference type="PROSITE" id="PS51755">
    <property type="entry name" value="OMPR_PHOB"/>
    <property type="match status" value="1"/>
</dbReference>
<keyword evidence="1 6" id="KW-0597">Phosphoprotein</keyword>
<evidence type="ECO:0000256" key="7">
    <source>
        <dbReference type="PROSITE-ProRule" id="PRU01091"/>
    </source>
</evidence>
<dbReference type="OrthoDB" id="9790442at2"/>
<dbReference type="RefSeq" id="WP_089919914.1">
    <property type="nucleotide sequence ID" value="NZ_FOBB01000010.1"/>
</dbReference>
<dbReference type="EMBL" id="FOBB01000010">
    <property type="protein sequence ID" value="SEN46456.1"/>
    <property type="molecule type" value="Genomic_DNA"/>
</dbReference>
<evidence type="ECO:0000256" key="1">
    <source>
        <dbReference type="ARBA" id="ARBA00022553"/>
    </source>
</evidence>
<dbReference type="PROSITE" id="PS50110">
    <property type="entry name" value="RESPONSE_REGULATORY"/>
    <property type="match status" value="1"/>
</dbReference>
<dbReference type="InterPro" id="IPR011006">
    <property type="entry name" value="CheY-like_superfamily"/>
</dbReference>
<dbReference type="GO" id="GO:0005829">
    <property type="term" value="C:cytosol"/>
    <property type="evidence" value="ECO:0007669"/>
    <property type="project" value="TreeGrafter"/>
</dbReference>
<evidence type="ECO:0000259" key="8">
    <source>
        <dbReference type="PROSITE" id="PS50110"/>
    </source>
</evidence>
<dbReference type="STRING" id="573321.SAMN04488505_110221"/>
<dbReference type="AlphaFoldDB" id="A0A1H8GR50"/>
<dbReference type="Proteomes" id="UP000198984">
    <property type="component" value="Unassembled WGS sequence"/>
</dbReference>
<dbReference type="SUPFAM" id="SSF52172">
    <property type="entry name" value="CheY-like"/>
    <property type="match status" value="1"/>
</dbReference>
<keyword evidence="3" id="KW-0805">Transcription regulation</keyword>
<dbReference type="SMART" id="SM00448">
    <property type="entry name" value="REC"/>
    <property type="match status" value="1"/>
</dbReference>
<dbReference type="SMART" id="SM00862">
    <property type="entry name" value="Trans_reg_C"/>
    <property type="match status" value="1"/>
</dbReference>
<keyword evidence="2" id="KW-0902">Two-component regulatory system</keyword>
<keyword evidence="5" id="KW-0804">Transcription</keyword>
<dbReference type="Pfam" id="PF00486">
    <property type="entry name" value="Trans_reg_C"/>
    <property type="match status" value="1"/>
</dbReference>
<evidence type="ECO:0000313" key="10">
    <source>
        <dbReference type="EMBL" id="SEN46456.1"/>
    </source>
</evidence>
<dbReference type="InterPro" id="IPR036388">
    <property type="entry name" value="WH-like_DNA-bd_sf"/>
</dbReference>
<feature type="modified residue" description="4-aspartylphosphate" evidence="6">
    <location>
        <position position="51"/>
    </location>
</feature>
<dbReference type="PANTHER" id="PTHR48111:SF22">
    <property type="entry name" value="REGULATOR OF RPOS"/>
    <property type="match status" value="1"/>
</dbReference>
<reference evidence="10 11" key="1">
    <citation type="submission" date="2016-10" db="EMBL/GenBank/DDBJ databases">
        <authorList>
            <person name="de Groot N.N."/>
        </authorList>
    </citation>
    <scope>NUCLEOTIDE SEQUENCE [LARGE SCALE GENOMIC DNA]</scope>
    <source>
        <strain evidence="10 11">DSM 21039</strain>
    </source>
</reference>
<dbReference type="Gene3D" id="3.40.50.2300">
    <property type="match status" value="1"/>
</dbReference>
<dbReference type="CDD" id="cd00383">
    <property type="entry name" value="trans_reg_C"/>
    <property type="match status" value="1"/>
</dbReference>
<proteinExistence type="predicted"/>